<organism evidence="1 2">
    <name type="scientific">Prauserella shujinwangii</name>
    <dbReference type="NCBI Taxonomy" id="1453103"/>
    <lineage>
        <taxon>Bacteria</taxon>
        <taxon>Bacillati</taxon>
        <taxon>Actinomycetota</taxon>
        <taxon>Actinomycetes</taxon>
        <taxon>Pseudonocardiales</taxon>
        <taxon>Pseudonocardiaceae</taxon>
        <taxon>Prauserella</taxon>
    </lineage>
</organism>
<dbReference type="EMBL" id="PVNH01000014">
    <property type="protein sequence ID" value="PRX43597.1"/>
    <property type="molecule type" value="Genomic_DNA"/>
</dbReference>
<name>A0A2T0LKW7_9PSEU</name>
<dbReference type="Proteomes" id="UP000238362">
    <property type="component" value="Unassembled WGS sequence"/>
</dbReference>
<proteinExistence type="predicted"/>
<comment type="caution">
    <text evidence="1">The sequence shown here is derived from an EMBL/GenBank/DDBJ whole genome shotgun (WGS) entry which is preliminary data.</text>
</comment>
<dbReference type="RefSeq" id="WP_245901147.1">
    <property type="nucleotide sequence ID" value="NZ_PVNH01000014.1"/>
</dbReference>
<gene>
    <name evidence="1" type="ORF">B0I33_11457</name>
</gene>
<accession>A0A2T0LKW7</accession>
<dbReference type="AlphaFoldDB" id="A0A2T0LKW7"/>
<reference evidence="1 2" key="1">
    <citation type="submission" date="2018-03" db="EMBL/GenBank/DDBJ databases">
        <title>Genomic Encyclopedia of Type Strains, Phase III (KMG-III): the genomes of soil and plant-associated and newly described type strains.</title>
        <authorList>
            <person name="Whitman W."/>
        </authorList>
    </citation>
    <scope>NUCLEOTIDE SEQUENCE [LARGE SCALE GENOMIC DNA]</scope>
    <source>
        <strain evidence="1 2">CGMCC 4.7125</strain>
    </source>
</reference>
<evidence type="ECO:0000313" key="2">
    <source>
        <dbReference type="Proteomes" id="UP000238362"/>
    </source>
</evidence>
<sequence length="267" mass="28136">MSEALRALEAQAEIRKLARVLGEPAERLGFLAEVPPGDIQALRERATTVLFDANVAVLRRMAAASRLLPASVLARIAEKVFGPLLCARIAGLVDAHRGVEIASHLPAPFLADVAAELDPRRASAVLAGIPTSTVGAVARELARREDWITVGRFVGHVPAEAVAASIDVLDDAAVLRVAFVLDDKSRLPAVLRLLPATRLDGVVRAAVREGLWAEAFDVLLRLEPPLAGDLAAAVAALPATDRERAAAKARALGLLDELGPARDALLS</sequence>
<keyword evidence="2" id="KW-1185">Reference proteome</keyword>
<protein>
    <submittedName>
        <fullName evidence="1">Uncharacterized protein</fullName>
    </submittedName>
</protein>
<evidence type="ECO:0000313" key="1">
    <source>
        <dbReference type="EMBL" id="PRX43597.1"/>
    </source>
</evidence>